<accession>A0A951UGX7</accession>
<comment type="subcellular location">
    <subcellularLocation>
        <location evidence="1">Membrane</location>
        <topology evidence="1">Multi-pass membrane protein</topology>
    </subcellularLocation>
</comment>
<name>A0A951UGX7_9NOST</name>
<feature type="transmembrane region" description="Helical" evidence="5">
    <location>
        <begin position="95"/>
        <end position="118"/>
    </location>
</feature>
<evidence type="ECO:0000259" key="6">
    <source>
        <dbReference type="Pfam" id="PF00324"/>
    </source>
</evidence>
<reference evidence="7" key="2">
    <citation type="journal article" date="2022" name="Microbiol. Resour. Announc.">
        <title>Metagenome Sequencing to Explore Phylogenomics of Terrestrial Cyanobacteria.</title>
        <authorList>
            <person name="Ward R.D."/>
            <person name="Stajich J.E."/>
            <person name="Johansen J.R."/>
            <person name="Huntemann M."/>
            <person name="Clum A."/>
            <person name="Foster B."/>
            <person name="Foster B."/>
            <person name="Roux S."/>
            <person name="Palaniappan K."/>
            <person name="Varghese N."/>
            <person name="Mukherjee S."/>
            <person name="Reddy T.B.K."/>
            <person name="Daum C."/>
            <person name="Copeland A."/>
            <person name="Chen I.A."/>
            <person name="Ivanova N.N."/>
            <person name="Kyrpides N.C."/>
            <person name="Shapiro N."/>
            <person name="Eloe-Fadrosh E.A."/>
            <person name="Pietrasiak N."/>
        </authorList>
    </citation>
    <scope>NUCLEOTIDE SEQUENCE</scope>
    <source>
        <strain evidence="7">JT2-VF2</strain>
    </source>
</reference>
<dbReference type="Gene3D" id="1.20.1740.10">
    <property type="entry name" value="Amino acid/polyamine transporter I"/>
    <property type="match status" value="1"/>
</dbReference>
<feature type="transmembrane region" description="Helical" evidence="5">
    <location>
        <begin position="171"/>
        <end position="191"/>
    </location>
</feature>
<feature type="transmembrane region" description="Helical" evidence="5">
    <location>
        <begin position="373"/>
        <end position="399"/>
    </location>
</feature>
<protein>
    <submittedName>
        <fullName evidence="7">APC family permease</fullName>
    </submittedName>
</protein>
<feature type="transmembrane region" description="Helical" evidence="5">
    <location>
        <begin position="411"/>
        <end position="433"/>
    </location>
</feature>
<keyword evidence="2 5" id="KW-0812">Transmembrane</keyword>
<dbReference type="EMBL" id="JAHHHN010000009">
    <property type="protein sequence ID" value="MBW4562848.1"/>
    <property type="molecule type" value="Genomic_DNA"/>
</dbReference>
<gene>
    <name evidence="7" type="ORF">KME32_17200</name>
</gene>
<reference evidence="7" key="1">
    <citation type="submission" date="2021-05" db="EMBL/GenBank/DDBJ databases">
        <authorList>
            <person name="Pietrasiak N."/>
            <person name="Ward R."/>
            <person name="Stajich J.E."/>
            <person name="Kurbessoian T."/>
        </authorList>
    </citation>
    <scope>NUCLEOTIDE SEQUENCE</scope>
    <source>
        <strain evidence="7">JT2-VF2</strain>
    </source>
</reference>
<feature type="transmembrane region" description="Helical" evidence="5">
    <location>
        <begin position="62"/>
        <end position="83"/>
    </location>
</feature>
<feature type="transmembrane region" description="Helical" evidence="5">
    <location>
        <begin position="138"/>
        <end position="159"/>
    </location>
</feature>
<evidence type="ECO:0000313" key="7">
    <source>
        <dbReference type="EMBL" id="MBW4562848.1"/>
    </source>
</evidence>
<evidence type="ECO:0000256" key="4">
    <source>
        <dbReference type="ARBA" id="ARBA00023136"/>
    </source>
</evidence>
<feature type="transmembrane region" description="Helical" evidence="5">
    <location>
        <begin position="346"/>
        <end position="367"/>
    </location>
</feature>
<feature type="transmembrane region" description="Helical" evidence="5">
    <location>
        <begin position="445"/>
        <end position="463"/>
    </location>
</feature>
<dbReference type="Proteomes" id="UP000715781">
    <property type="component" value="Unassembled WGS sequence"/>
</dbReference>
<sequence length="492" mass="53132">MSSEFKINANHEKVSQQSFHGLKSHCLSFGEVLAQSFAVIAPTTIPASNVGLIVALSGNGTWLSMVIGLVGLVFVSININQFASRSASPGSLYSYIVKGLGPTAGVICGWSLVLAYLFTAMSVLCGFANFSGVLFGHLGIHPSSITLLALGAGIAWYAGYKDIQLSAVAMLWMEGTSIALIGILCVMVWAHHGFTLDMPQLTLSGVQPGSLATGLVLVMFAFSGFESATTLGDEAKSPLKTIPRSVLGSVILAGLFYICTTYIEVLAFRHSGVDITHAEEPLGYLSQQIGLGWLGELVGLGALASFFACVLGSINPAARIFFLMARHGLFHAKLGNTHISNQTPHIAVTMCSFLTFLIPAVMALFHIKLFESMGYLGAIASFGFVTVYILISIAAPIYLYKINNLDRRDIIFSLIAIGFMFIPLLGSVGIPGSKMFPVPEAPYNLFPYLFLIYIATACGWFFFQRLRSPKMVNKMVKAIDAIHIRFDRERHK</sequence>
<dbReference type="PIRSF" id="PIRSF006060">
    <property type="entry name" value="AA_transporter"/>
    <property type="match status" value="1"/>
</dbReference>
<dbReference type="GO" id="GO:0016020">
    <property type="term" value="C:membrane"/>
    <property type="evidence" value="ECO:0007669"/>
    <property type="project" value="UniProtKB-SubCell"/>
</dbReference>
<organism evidence="7 8">
    <name type="scientific">Mojavia pulchra JT2-VF2</name>
    <dbReference type="NCBI Taxonomy" id="287848"/>
    <lineage>
        <taxon>Bacteria</taxon>
        <taxon>Bacillati</taxon>
        <taxon>Cyanobacteriota</taxon>
        <taxon>Cyanophyceae</taxon>
        <taxon>Nostocales</taxon>
        <taxon>Nostocaceae</taxon>
    </lineage>
</organism>
<evidence type="ECO:0000256" key="1">
    <source>
        <dbReference type="ARBA" id="ARBA00004141"/>
    </source>
</evidence>
<dbReference type="InterPro" id="IPR050367">
    <property type="entry name" value="APC_superfamily"/>
</dbReference>
<feature type="domain" description="Amino acid permease/ SLC12A" evidence="6">
    <location>
        <begin position="34"/>
        <end position="426"/>
    </location>
</feature>
<evidence type="ECO:0000313" key="8">
    <source>
        <dbReference type="Proteomes" id="UP000715781"/>
    </source>
</evidence>
<feature type="transmembrane region" description="Helical" evidence="5">
    <location>
        <begin position="244"/>
        <end position="263"/>
    </location>
</feature>
<proteinExistence type="predicted"/>
<feature type="transmembrane region" description="Helical" evidence="5">
    <location>
        <begin position="300"/>
        <end position="325"/>
    </location>
</feature>
<dbReference type="PANTHER" id="PTHR42770:SF7">
    <property type="entry name" value="MEMBRANE PROTEIN"/>
    <property type="match status" value="1"/>
</dbReference>
<feature type="transmembrane region" description="Helical" evidence="5">
    <location>
        <begin position="211"/>
        <end position="232"/>
    </location>
</feature>
<evidence type="ECO:0000256" key="5">
    <source>
        <dbReference type="SAM" id="Phobius"/>
    </source>
</evidence>
<dbReference type="Pfam" id="PF00324">
    <property type="entry name" value="AA_permease"/>
    <property type="match status" value="1"/>
</dbReference>
<evidence type="ECO:0000256" key="3">
    <source>
        <dbReference type="ARBA" id="ARBA00022989"/>
    </source>
</evidence>
<dbReference type="AlphaFoldDB" id="A0A951UGX7"/>
<evidence type="ECO:0000256" key="2">
    <source>
        <dbReference type="ARBA" id="ARBA00022692"/>
    </source>
</evidence>
<dbReference type="PANTHER" id="PTHR42770">
    <property type="entry name" value="AMINO ACID TRANSPORTER-RELATED"/>
    <property type="match status" value="1"/>
</dbReference>
<dbReference type="GO" id="GO:0055085">
    <property type="term" value="P:transmembrane transport"/>
    <property type="evidence" value="ECO:0007669"/>
    <property type="project" value="InterPro"/>
</dbReference>
<keyword evidence="3 5" id="KW-1133">Transmembrane helix</keyword>
<keyword evidence="4 5" id="KW-0472">Membrane</keyword>
<dbReference type="InterPro" id="IPR004841">
    <property type="entry name" value="AA-permease/SLC12A_dom"/>
</dbReference>
<comment type="caution">
    <text evidence="7">The sequence shown here is derived from an EMBL/GenBank/DDBJ whole genome shotgun (WGS) entry which is preliminary data.</text>
</comment>